<gene>
    <name evidence="3" type="primary">LOC114074049</name>
</gene>
<dbReference type="PANTHER" id="PTHR45654">
    <property type="entry name" value="HOMEOBOX-LEUCINE ZIPPER PROTEIN MERISTEM L1"/>
    <property type="match status" value="1"/>
</dbReference>
<accession>A0ABM1UW98</accession>
<evidence type="ECO:0000259" key="1">
    <source>
        <dbReference type="Pfam" id="PF25797"/>
    </source>
</evidence>
<feature type="domain" description="HD-Zip IV C-terminal" evidence="1">
    <location>
        <begin position="5"/>
        <end position="156"/>
    </location>
</feature>
<dbReference type="GeneID" id="114074049"/>
<proteinExistence type="predicted"/>
<keyword evidence="2" id="KW-1185">Reference proteome</keyword>
<dbReference type="RefSeq" id="XP_027767766.1">
    <property type="nucleotide sequence ID" value="XM_027911965.1"/>
</dbReference>
<dbReference type="InterPro" id="IPR057993">
    <property type="entry name" value="HD-Zip_IV_C"/>
</dbReference>
<protein>
    <submittedName>
        <fullName evidence="3">Homeobox-leucine zipper protein HDG11-like</fullName>
    </submittedName>
</protein>
<dbReference type="PANTHER" id="PTHR45654:SF9">
    <property type="entry name" value="HOMEOBOX-LEUCINE ZIPPER PROTEIN HDG10-RELATED"/>
    <property type="match status" value="1"/>
</dbReference>
<sequence length="159" mass="17303">MALIWDILTSENKVIELGRVLTGTVPRNDITIIHMFPYNMHKEMLVLEETSTDEMGAFLVNTPVELQTITSIIIGGDATKVLILPSGIIITHDGQLYSNRDNTANAQNSSVLAVSFQILICGNNNPNSKQQQMEVVASVHAVLGATILKIKEALSCSNL</sequence>
<evidence type="ECO:0000313" key="2">
    <source>
        <dbReference type="Proteomes" id="UP000694930"/>
    </source>
</evidence>
<name>A0ABM1UW98_SOLPN</name>
<reference evidence="3" key="2">
    <citation type="submission" date="2025-08" db="UniProtKB">
        <authorList>
            <consortium name="RefSeq"/>
        </authorList>
    </citation>
    <scope>IDENTIFICATION</scope>
</reference>
<reference evidence="2" key="1">
    <citation type="journal article" date="2014" name="Nat. Genet.">
        <title>The genome of the stress-tolerant wild tomato species Solanum pennellii.</title>
        <authorList>
            <person name="Bolger A."/>
            <person name="Scossa F."/>
            <person name="Bolger M.E."/>
            <person name="Lanz C."/>
            <person name="Maumus F."/>
            <person name="Tohge T."/>
            <person name="Quesneville H."/>
            <person name="Alseekh S."/>
            <person name="Sorensen I."/>
            <person name="Lichtenstein G."/>
            <person name="Fich E.A."/>
            <person name="Conte M."/>
            <person name="Keller H."/>
            <person name="Schneeberger K."/>
            <person name="Schwacke R."/>
            <person name="Ofner I."/>
            <person name="Vrebalov J."/>
            <person name="Xu Y."/>
            <person name="Osorio S."/>
            <person name="Aflitos S.A."/>
            <person name="Schijlen E."/>
            <person name="Jimenez-Gomez J.M."/>
            <person name="Ryngajllo M."/>
            <person name="Kimura S."/>
            <person name="Kumar R."/>
            <person name="Koenig D."/>
            <person name="Headland L.R."/>
            <person name="Maloof J.N."/>
            <person name="Sinha N."/>
            <person name="van Ham R.C."/>
            <person name="Lankhorst R.K."/>
            <person name="Mao L."/>
            <person name="Vogel A."/>
            <person name="Arsova B."/>
            <person name="Panstruga R."/>
            <person name="Fei Z."/>
            <person name="Rose J.K."/>
            <person name="Zamir D."/>
            <person name="Carrari F."/>
            <person name="Giovannoni J.J."/>
            <person name="Weigel D."/>
            <person name="Usadel B."/>
            <person name="Fernie A.R."/>
        </authorList>
    </citation>
    <scope>NUCLEOTIDE SEQUENCE [LARGE SCALE GENOMIC DNA]</scope>
    <source>
        <strain evidence="2">cv. LA0716</strain>
    </source>
</reference>
<evidence type="ECO:0000313" key="3">
    <source>
        <dbReference type="RefSeq" id="XP_027767766.1"/>
    </source>
</evidence>
<dbReference type="Proteomes" id="UP000694930">
    <property type="component" value="Chromosome 9"/>
</dbReference>
<dbReference type="Pfam" id="PF25797">
    <property type="entry name" value="PDF2_C"/>
    <property type="match status" value="1"/>
</dbReference>
<organism evidence="2 3">
    <name type="scientific">Solanum pennellii</name>
    <name type="common">Tomato</name>
    <name type="synonym">Lycopersicon pennellii</name>
    <dbReference type="NCBI Taxonomy" id="28526"/>
    <lineage>
        <taxon>Eukaryota</taxon>
        <taxon>Viridiplantae</taxon>
        <taxon>Streptophyta</taxon>
        <taxon>Embryophyta</taxon>
        <taxon>Tracheophyta</taxon>
        <taxon>Spermatophyta</taxon>
        <taxon>Magnoliopsida</taxon>
        <taxon>eudicotyledons</taxon>
        <taxon>Gunneridae</taxon>
        <taxon>Pentapetalae</taxon>
        <taxon>asterids</taxon>
        <taxon>lamiids</taxon>
        <taxon>Solanales</taxon>
        <taxon>Solanaceae</taxon>
        <taxon>Solanoideae</taxon>
        <taxon>Solaneae</taxon>
        <taxon>Solanum</taxon>
        <taxon>Solanum subgen. Lycopersicon</taxon>
    </lineage>
</organism>
<dbReference type="InterPro" id="IPR042160">
    <property type="entry name" value="HD-Zip_IV"/>
</dbReference>